<keyword evidence="1" id="KW-0548">Nucleotidyltransferase</keyword>
<dbReference type="EMBL" id="GFPF01010203">
    <property type="protein sequence ID" value="MAA21349.1"/>
    <property type="molecule type" value="Transcribed_RNA"/>
</dbReference>
<evidence type="ECO:0000313" key="1">
    <source>
        <dbReference type="EMBL" id="MAA21349.1"/>
    </source>
</evidence>
<proteinExistence type="predicted"/>
<dbReference type="AlphaFoldDB" id="A0A224Z061"/>
<reference evidence="1" key="1">
    <citation type="journal article" date="2017" name="Parasit. Vectors">
        <title>Sialotranscriptomics of Rhipicephalus zambeziensis reveals intricate expression profiles of secretory proteins and suggests tight temporal transcriptional regulation during blood-feeding.</title>
        <authorList>
            <person name="de Castro M.H."/>
            <person name="de Klerk D."/>
            <person name="Pienaar R."/>
            <person name="Rees D.J.G."/>
            <person name="Mans B.J."/>
        </authorList>
    </citation>
    <scope>NUCLEOTIDE SEQUENCE</scope>
    <source>
        <tissue evidence="1">Salivary glands</tissue>
    </source>
</reference>
<name>A0A224Z061_9ACAR</name>
<protein>
    <submittedName>
        <fullName evidence="1">Non-ltr rnase hi domain of reverse transcriptase</fullName>
    </submittedName>
</protein>
<sequence>MGRPPTTSDLKRQEETCLHRIRLNVAYTNYFRHKIGLSDSPLCLRCDVPEDLNHVLCECRLYASERQSMKEALKLQQDSNLELKHILGPWQTSSTALRATKALLTFLRATSLNETL</sequence>
<keyword evidence="1" id="KW-0808">Transferase</keyword>
<accession>A0A224Z061</accession>
<keyword evidence="1" id="KW-0695">RNA-directed DNA polymerase</keyword>
<dbReference type="GO" id="GO:0003964">
    <property type="term" value="F:RNA-directed DNA polymerase activity"/>
    <property type="evidence" value="ECO:0007669"/>
    <property type="project" value="UniProtKB-KW"/>
</dbReference>
<organism evidence="1">
    <name type="scientific">Rhipicephalus zambeziensis</name>
    <dbReference type="NCBI Taxonomy" id="60191"/>
    <lineage>
        <taxon>Eukaryota</taxon>
        <taxon>Metazoa</taxon>
        <taxon>Ecdysozoa</taxon>
        <taxon>Arthropoda</taxon>
        <taxon>Chelicerata</taxon>
        <taxon>Arachnida</taxon>
        <taxon>Acari</taxon>
        <taxon>Parasitiformes</taxon>
        <taxon>Ixodida</taxon>
        <taxon>Ixodoidea</taxon>
        <taxon>Ixodidae</taxon>
        <taxon>Rhipicephalinae</taxon>
        <taxon>Rhipicephalus</taxon>
        <taxon>Rhipicephalus</taxon>
    </lineage>
</organism>